<dbReference type="EMBL" id="BARU01010102">
    <property type="protein sequence ID" value="GAH45029.1"/>
    <property type="molecule type" value="Genomic_DNA"/>
</dbReference>
<sequence length="44" mass="4547">MGVVVEKVSREVVAEVKTPAGAARVALGEDRVVAGVEAQGERVK</sequence>
<name>X1GTW3_9ZZZZ</name>
<comment type="caution">
    <text evidence="1">The sequence shown here is derived from an EMBL/GenBank/DDBJ whole genome shotgun (WGS) entry which is preliminary data.</text>
</comment>
<proteinExistence type="predicted"/>
<evidence type="ECO:0000313" key="1">
    <source>
        <dbReference type="EMBL" id="GAH45029.1"/>
    </source>
</evidence>
<reference evidence="1" key="1">
    <citation type="journal article" date="2014" name="Front. Microbiol.">
        <title>High frequency of phylogenetically diverse reductive dehalogenase-homologous genes in deep subseafloor sedimentary metagenomes.</title>
        <authorList>
            <person name="Kawai M."/>
            <person name="Futagami T."/>
            <person name="Toyoda A."/>
            <person name="Takaki Y."/>
            <person name="Nishi S."/>
            <person name="Hori S."/>
            <person name="Arai W."/>
            <person name="Tsubouchi T."/>
            <person name="Morono Y."/>
            <person name="Uchiyama I."/>
            <person name="Ito T."/>
            <person name="Fujiyama A."/>
            <person name="Inagaki F."/>
            <person name="Takami H."/>
        </authorList>
    </citation>
    <scope>NUCLEOTIDE SEQUENCE</scope>
    <source>
        <strain evidence="1">Expedition CK06-06</strain>
    </source>
</reference>
<accession>X1GTW3</accession>
<protein>
    <submittedName>
        <fullName evidence="1">Uncharacterized protein</fullName>
    </submittedName>
</protein>
<dbReference type="AlphaFoldDB" id="X1GTW3"/>
<organism evidence="1">
    <name type="scientific">marine sediment metagenome</name>
    <dbReference type="NCBI Taxonomy" id="412755"/>
    <lineage>
        <taxon>unclassified sequences</taxon>
        <taxon>metagenomes</taxon>
        <taxon>ecological metagenomes</taxon>
    </lineage>
</organism>
<gene>
    <name evidence="1" type="ORF">S03H2_19351</name>
</gene>